<dbReference type="PANTHER" id="PTHR12400:SF108">
    <property type="entry name" value="KINASE"/>
    <property type="match status" value="1"/>
</dbReference>
<organism evidence="6 7">
    <name type="scientific">Sistotremastrum niveocremeum HHB9708</name>
    <dbReference type="NCBI Taxonomy" id="1314777"/>
    <lineage>
        <taxon>Eukaryota</taxon>
        <taxon>Fungi</taxon>
        <taxon>Dikarya</taxon>
        <taxon>Basidiomycota</taxon>
        <taxon>Agaricomycotina</taxon>
        <taxon>Agaricomycetes</taxon>
        <taxon>Sistotremastrales</taxon>
        <taxon>Sistotremastraceae</taxon>
        <taxon>Sertulicium</taxon>
        <taxon>Sertulicium niveocremeum</taxon>
    </lineage>
</organism>
<name>A0A165AC75_9AGAM</name>
<reference evidence="6 7" key="1">
    <citation type="journal article" date="2016" name="Mol. Biol. Evol.">
        <title>Comparative Genomics of Early-Diverging Mushroom-Forming Fungi Provides Insights into the Origins of Lignocellulose Decay Capabilities.</title>
        <authorList>
            <person name="Nagy L.G."/>
            <person name="Riley R."/>
            <person name="Tritt A."/>
            <person name="Adam C."/>
            <person name="Daum C."/>
            <person name="Floudas D."/>
            <person name="Sun H."/>
            <person name="Yadav J.S."/>
            <person name="Pangilinan J."/>
            <person name="Larsson K.H."/>
            <person name="Matsuura K."/>
            <person name="Barry K."/>
            <person name="Labutti K."/>
            <person name="Kuo R."/>
            <person name="Ohm R.A."/>
            <person name="Bhattacharya S.S."/>
            <person name="Shirouzu T."/>
            <person name="Yoshinaga Y."/>
            <person name="Martin F.M."/>
            <person name="Grigoriev I.V."/>
            <person name="Hibbett D.S."/>
        </authorList>
    </citation>
    <scope>NUCLEOTIDE SEQUENCE [LARGE SCALE GENOMIC DNA]</scope>
    <source>
        <strain evidence="6 7">HHB9708</strain>
    </source>
</reference>
<keyword evidence="2 4" id="KW-0808">Transferase</keyword>
<dbReference type="Pfam" id="PF03770">
    <property type="entry name" value="IPK"/>
    <property type="match status" value="1"/>
</dbReference>
<dbReference type="EMBL" id="KV419394">
    <property type="protein sequence ID" value="KZS98772.1"/>
    <property type="molecule type" value="Genomic_DNA"/>
</dbReference>
<dbReference type="GO" id="GO:0005634">
    <property type="term" value="C:nucleus"/>
    <property type="evidence" value="ECO:0007669"/>
    <property type="project" value="TreeGrafter"/>
</dbReference>
<sequence length="361" mass="40072">MVSQPWAASASESGNLRTPKTPLSAPIGGHAGIMLSEDGSLFFKPCSLNEPEFYQIVATEPALAPLKDVIPTCIGTLKLQGTIDPEGEIPLDQSQSEDQGNEEPNDEYILFFTKSHNLTYGFKCPNVMDIKIGRVLHDEFATHEKRARSEMRARTQTSWETGLRITGFSLCDRFTGSVITTPREYGRSLKATDHPEAIRRYLPIATSSPSALEPDPTNAHGLPPSLLRAVIQRIHDEVAKIRNILRSVDITLIGSSLFIVYESDWDACREGLAAASSNDTESSTEEWEEENLSAERRRRDACLVKLIDFGHTRYTPGRSVDEGVFQGLDNVLKLFEGRLKELEGLEDPISDPEPSNGEQRE</sequence>
<evidence type="ECO:0000256" key="5">
    <source>
        <dbReference type="SAM" id="MobiDB-lite"/>
    </source>
</evidence>
<dbReference type="InterPro" id="IPR038286">
    <property type="entry name" value="IPK_sf"/>
</dbReference>
<protein>
    <recommendedName>
        <fullName evidence="4">Kinase</fullName>
        <ecNumber evidence="4">2.7.-.-</ecNumber>
    </recommendedName>
</protein>
<dbReference type="STRING" id="1314777.A0A165AC75"/>
<dbReference type="GO" id="GO:0000824">
    <property type="term" value="F:inositol-1,4,5,6-tetrakisphosphate 3-kinase activity"/>
    <property type="evidence" value="ECO:0007669"/>
    <property type="project" value="TreeGrafter"/>
</dbReference>
<dbReference type="GO" id="GO:0032958">
    <property type="term" value="P:inositol phosphate biosynthetic process"/>
    <property type="evidence" value="ECO:0007669"/>
    <property type="project" value="InterPro"/>
</dbReference>
<feature type="region of interest" description="Disordered" evidence="5">
    <location>
        <begin position="1"/>
        <end position="23"/>
    </location>
</feature>
<dbReference type="OrthoDB" id="338650at2759"/>
<evidence type="ECO:0000256" key="2">
    <source>
        <dbReference type="ARBA" id="ARBA00022679"/>
    </source>
</evidence>
<keyword evidence="7" id="KW-1185">Reference proteome</keyword>
<proteinExistence type="inferred from homology"/>
<evidence type="ECO:0000313" key="7">
    <source>
        <dbReference type="Proteomes" id="UP000076722"/>
    </source>
</evidence>
<dbReference type="GO" id="GO:0046854">
    <property type="term" value="P:phosphatidylinositol phosphate biosynthetic process"/>
    <property type="evidence" value="ECO:0007669"/>
    <property type="project" value="TreeGrafter"/>
</dbReference>
<evidence type="ECO:0000256" key="3">
    <source>
        <dbReference type="ARBA" id="ARBA00022777"/>
    </source>
</evidence>
<dbReference type="SUPFAM" id="SSF56104">
    <property type="entry name" value="SAICAR synthase-like"/>
    <property type="match status" value="1"/>
</dbReference>
<gene>
    <name evidence="6" type="ORF">SISNIDRAFT_434392</name>
</gene>
<dbReference type="AlphaFoldDB" id="A0A165AC75"/>
<dbReference type="InterPro" id="IPR005522">
    <property type="entry name" value="IPK"/>
</dbReference>
<feature type="region of interest" description="Disordered" evidence="5">
    <location>
        <begin position="84"/>
        <end position="103"/>
    </location>
</feature>
<dbReference type="Proteomes" id="UP000076722">
    <property type="component" value="Unassembled WGS sequence"/>
</dbReference>
<comment type="similarity">
    <text evidence="1 4">Belongs to the inositol phosphokinase (IPK) family.</text>
</comment>
<evidence type="ECO:0000313" key="6">
    <source>
        <dbReference type="EMBL" id="KZS98772.1"/>
    </source>
</evidence>
<dbReference type="GO" id="GO:0005737">
    <property type="term" value="C:cytoplasm"/>
    <property type="evidence" value="ECO:0007669"/>
    <property type="project" value="TreeGrafter"/>
</dbReference>
<keyword evidence="3 4" id="KW-0418">Kinase</keyword>
<dbReference type="EC" id="2.7.-.-" evidence="4"/>
<evidence type="ECO:0000256" key="1">
    <source>
        <dbReference type="ARBA" id="ARBA00007374"/>
    </source>
</evidence>
<dbReference type="PANTHER" id="PTHR12400">
    <property type="entry name" value="INOSITOL POLYPHOSPHATE KINASE"/>
    <property type="match status" value="1"/>
</dbReference>
<accession>A0A165AC75</accession>
<evidence type="ECO:0000256" key="4">
    <source>
        <dbReference type="RuleBase" id="RU363090"/>
    </source>
</evidence>
<dbReference type="Gene3D" id="3.30.470.160">
    <property type="entry name" value="Inositol polyphosphate kinase"/>
    <property type="match status" value="1"/>
</dbReference>
<dbReference type="GO" id="GO:0008440">
    <property type="term" value="F:inositol-1,4,5-trisphosphate 3-kinase activity"/>
    <property type="evidence" value="ECO:0007669"/>
    <property type="project" value="TreeGrafter"/>
</dbReference>